<feature type="domain" description="LIM zinc-binding" evidence="6">
    <location>
        <begin position="132"/>
        <end position="192"/>
    </location>
</feature>
<dbReference type="Gramene" id="PNT69127">
    <property type="protein sequence ID" value="PNT69127"/>
    <property type="gene ID" value="BRADI_3g49950v3"/>
</dbReference>
<name>A0A2K2D4C6_BRADI</name>
<dbReference type="CDD" id="cd09441">
    <property type="entry name" value="LIM2_SF3"/>
    <property type="match status" value="1"/>
</dbReference>
<dbReference type="InterPro" id="IPR001781">
    <property type="entry name" value="Znf_LIM"/>
</dbReference>
<dbReference type="GeneID" id="100829704"/>
<evidence type="ECO:0000256" key="4">
    <source>
        <dbReference type="PROSITE-ProRule" id="PRU00125"/>
    </source>
</evidence>
<dbReference type="GO" id="GO:0005886">
    <property type="term" value="C:plasma membrane"/>
    <property type="evidence" value="ECO:0000318"/>
    <property type="project" value="GO_Central"/>
</dbReference>
<dbReference type="PROSITE" id="PS50023">
    <property type="entry name" value="LIM_DOMAIN_2"/>
    <property type="match status" value="2"/>
</dbReference>
<dbReference type="GO" id="GO:0051017">
    <property type="term" value="P:actin filament bundle assembly"/>
    <property type="evidence" value="ECO:0000318"/>
    <property type="project" value="GO_Central"/>
</dbReference>
<reference evidence="7" key="2">
    <citation type="submission" date="2017-06" db="EMBL/GenBank/DDBJ databases">
        <title>WGS assembly of Brachypodium distachyon.</title>
        <authorList>
            <consortium name="The International Brachypodium Initiative"/>
            <person name="Lucas S."/>
            <person name="Harmon-Smith M."/>
            <person name="Lail K."/>
            <person name="Tice H."/>
            <person name="Grimwood J."/>
            <person name="Bruce D."/>
            <person name="Barry K."/>
            <person name="Shu S."/>
            <person name="Lindquist E."/>
            <person name="Wang M."/>
            <person name="Pitluck S."/>
            <person name="Vogel J.P."/>
            <person name="Garvin D.F."/>
            <person name="Mockler T.C."/>
            <person name="Schmutz J."/>
            <person name="Rokhsar D."/>
            <person name="Bevan M.W."/>
        </authorList>
    </citation>
    <scope>NUCLEOTIDE SEQUENCE</scope>
    <source>
        <strain evidence="7">Bd21</strain>
    </source>
</reference>
<dbReference type="CDD" id="cd09440">
    <property type="entry name" value="LIM1_SF3"/>
    <property type="match status" value="1"/>
</dbReference>
<keyword evidence="2 4" id="KW-0862">Zinc</keyword>
<dbReference type="GO" id="GO:0015629">
    <property type="term" value="C:actin cytoskeleton"/>
    <property type="evidence" value="ECO:0000318"/>
    <property type="project" value="GO_Central"/>
</dbReference>
<evidence type="ECO:0000256" key="3">
    <source>
        <dbReference type="ARBA" id="ARBA00023038"/>
    </source>
</evidence>
<dbReference type="GO" id="GO:0046872">
    <property type="term" value="F:metal ion binding"/>
    <property type="evidence" value="ECO:0007669"/>
    <property type="project" value="UniProtKB-KW"/>
</dbReference>
<dbReference type="PROSITE" id="PS00478">
    <property type="entry name" value="LIM_DOMAIN_1"/>
    <property type="match status" value="1"/>
</dbReference>
<proteinExistence type="predicted"/>
<accession>A0A2K2D4C6</accession>
<evidence type="ECO:0000256" key="1">
    <source>
        <dbReference type="ARBA" id="ARBA00022723"/>
    </source>
</evidence>
<organism evidence="7">
    <name type="scientific">Brachypodium distachyon</name>
    <name type="common">Purple false brome</name>
    <name type="synonym">Trachynia distachya</name>
    <dbReference type="NCBI Taxonomy" id="15368"/>
    <lineage>
        <taxon>Eukaryota</taxon>
        <taxon>Viridiplantae</taxon>
        <taxon>Streptophyta</taxon>
        <taxon>Embryophyta</taxon>
        <taxon>Tracheophyta</taxon>
        <taxon>Spermatophyta</taxon>
        <taxon>Magnoliopsida</taxon>
        <taxon>Liliopsida</taxon>
        <taxon>Poales</taxon>
        <taxon>Poaceae</taxon>
        <taxon>BOP clade</taxon>
        <taxon>Pooideae</taxon>
        <taxon>Stipodae</taxon>
        <taxon>Brachypodieae</taxon>
        <taxon>Brachypodium</taxon>
    </lineage>
</organism>
<reference evidence="7 8" key="1">
    <citation type="journal article" date="2010" name="Nature">
        <title>Genome sequencing and analysis of the model grass Brachypodium distachyon.</title>
        <authorList>
            <consortium name="International Brachypodium Initiative"/>
        </authorList>
    </citation>
    <scope>NUCLEOTIDE SEQUENCE [LARGE SCALE GENOMIC DNA]</scope>
    <source>
        <strain evidence="7 8">Bd21</strain>
    </source>
</reference>
<gene>
    <name evidence="8" type="primary">LOC100829704</name>
    <name evidence="7" type="ORF">BRADI_3g49950v3</name>
</gene>
<feature type="domain" description="LIM zinc-binding" evidence="6">
    <location>
        <begin position="228"/>
        <end position="288"/>
    </location>
</feature>
<evidence type="ECO:0000313" key="8">
    <source>
        <dbReference type="EnsemblPlants" id="PNT69127"/>
    </source>
</evidence>
<dbReference type="EnsemblPlants" id="PNT69127">
    <property type="protein sequence ID" value="PNT69127"/>
    <property type="gene ID" value="BRADI_3g49950v3"/>
</dbReference>
<keyword evidence="3 4" id="KW-0440">LIM domain</keyword>
<dbReference type="Pfam" id="PF00412">
    <property type="entry name" value="LIM"/>
    <property type="match status" value="2"/>
</dbReference>
<evidence type="ECO:0000256" key="2">
    <source>
        <dbReference type="ARBA" id="ARBA00022833"/>
    </source>
</evidence>
<keyword evidence="9" id="KW-1185">Reference proteome</keyword>
<dbReference type="PANTHER" id="PTHR24206">
    <property type="entry name" value="OS06G0237300 PROTEIN"/>
    <property type="match status" value="1"/>
</dbReference>
<dbReference type="GO" id="GO:0051015">
    <property type="term" value="F:actin filament binding"/>
    <property type="evidence" value="ECO:0000318"/>
    <property type="project" value="GO_Central"/>
</dbReference>
<sequence length="334" mass="37005">MSCWWLTQPGSNGHFIQTRVHDTSTKAGEPEKEAEPLSKIKHPFWLDLVLCGLELMAPPILAPKPKRLRPFKSSGRCLSPSRSRDATLVPLKKASTHLHWLVESPDQPEGGSRIRRLHRRRSVAMSFTGTQDKCKTCDKTVHFIDLLSADGISYHKTCFKCSHCKGTLSMCNYSSMDGVLYCKTHFEQLFKETGSFSKKFTPGGKSSDKNDQAKAPNKLSSVFSGTQDKCAACQKTVYPLEKLTLEGECYHKSCFKCSHGGCTLTTSSYAALNGILYCKIHFSQLFKEKGSYNHLIKTAQEKKETEEAAAATAGAEAEAEAKDKEPEVPPQDAT</sequence>
<dbReference type="SUPFAM" id="SSF57716">
    <property type="entry name" value="Glucocorticoid receptor-like (DNA-binding domain)"/>
    <property type="match status" value="4"/>
</dbReference>
<keyword evidence="1 4" id="KW-0479">Metal-binding</keyword>
<reference evidence="8" key="3">
    <citation type="submission" date="2018-08" db="UniProtKB">
        <authorList>
            <consortium name="EnsemblPlants"/>
        </authorList>
    </citation>
    <scope>IDENTIFICATION</scope>
    <source>
        <strain evidence="8">cv. Bd21</strain>
    </source>
</reference>
<dbReference type="Proteomes" id="UP000008810">
    <property type="component" value="Chromosome 3"/>
</dbReference>
<dbReference type="AlphaFoldDB" id="A0A2K2D4C6"/>
<evidence type="ECO:0000259" key="6">
    <source>
        <dbReference type="PROSITE" id="PS50023"/>
    </source>
</evidence>
<dbReference type="Gene3D" id="2.10.110.10">
    <property type="entry name" value="Cysteine Rich Protein"/>
    <property type="match status" value="2"/>
</dbReference>
<dbReference type="STRING" id="15368.A0A2K2D4C6"/>
<dbReference type="RefSeq" id="XP_003569963.2">
    <property type="nucleotide sequence ID" value="XM_003569915.4"/>
</dbReference>
<dbReference type="EMBL" id="CM000882">
    <property type="protein sequence ID" value="PNT69127.1"/>
    <property type="molecule type" value="Genomic_DNA"/>
</dbReference>
<evidence type="ECO:0000256" key="5">
    <source>
        <dbReference type="SAM" id="MobiDB-lite"/>
    </source>
</evidence>
<dbReference type="OrthoDB" id="6129702at2759"/>
<dbReference type="FunFam" id="2.10.110.10:FF:000002">
    <property type="entry name" value="LIM domain and actin-binding 1"/>
    <property type="match status" value="2"/>
</dbReference>
<evidence type="ECO:0000313" key="7">
    <source>
        <dbReference type="EMBL" id="PNT69127.1"/>
    </source>
</evidence>
<dbReference type="KEGG" id="bdi:100829704"/>
<protein>
    <recommendedName>
        <fullName evidence="6">LIM zinc-binding domain-containing protein</fullName>
    </recommendedName>
</protein>
<evidence type="ECO:0000313" key="9">
    <source>
        <dbReference type="Proteomes" id="UP000008810"/>
    </source>
</evidence>
<dbReference type="SMART" id="SM00132">
    <property type="entry name" value="LIM"/>
    <property type="match status" value="2"/>
</dbReference>
<feature type="region of interest" description="Disordered" evidence="5">
    <location>
        <begin position="303"/>
        <end position="334"/>
    </location>
</feature>